<name>A0A432WEE4_9GAMM</name>
<evidence type="ECO:0000313" key="2">
    <source>
        <dbReference type="Proteomes" id="UP000287823"/>
    </source>
</evidence>
<keyword evidence="2" id="KW-1185">Reference proteome</keyword>
<dbReference type="InterPro" id="IPR036890">
    <property type="entry name" value="HATPase_C_sf"/>
</dbReference>
<protein>
    <recommendedName>
        <fullName evidence="3">ATP-binding protein</fullName>
    </recommendedName>
</protein>
<comment type="caution">
    <text evidence="1">The sequence shown here is derived from an EMBL/GenBank/DDBJ whole genome shotgun (WGS) entry which is preliminary data.</text>
</comment>
<evidence type="ECO:0008006" key="3">
    <source>
        <dbReference type="Google" id="ProtNLM"/>
    </source>
</evidence>
<sequence length="401" mass="45752">MLRMPVNLDTTKLEELIKNSLETANRPSQLELPVGTNRLAFGGYAAATQAVNTWFYANENDATLKLKTPFDASELIHDPHKFTAFMMARNFSTNEVENYELKKKIYTAAKQQIEEQSKSQYGQTRGRLCWFSFVDHSTKGFDKNFYINSPHKKPIIRNEAQISNIIRAMVEQSSKVAGGGTLPPYDDVKNLGRVFEELFHNTHEHGSRGTDKNTWLKPATRLIYTYGINLNDNAILNASENEEWLTAYLKTLEKNGLATQHFIEISVIDSGLGFCGRWLSDNPEEAEQLEKDEKFQYSVLKRCFEFKKTSTGIFNKGHGLTAVMEHLTKLNGFLKVRSNKLSVYRDFASEPFSLKSPDYEFFDWITKKRCPENVTLLPEARGVAITLLIPLNAKSYIKENS</sequence>
<accession>A0A432WEE4</accession>
<reference evidence="1 2" key="1">
    <citation type="journal article" date="2011" name="Front. Microbiol.">
        <title>Genomic signatures of strain selection and enhancement in Bacillus atrophaeus var. globigii, a historical biowarfare simulant.</title>
        <authorList>
            <person name="Gibbons H.S."/>
            <person name="Broomall S.M."/>
            <person name="McNew L.A."/>
            <person name="Daligault H."/>
            <person name="Chapman C."/>
            <person name="Bruce D."/>
            <person name="Karavis M."/>
            <person name="Krepps M."/>
            <person name="McGregor P.A."/>
            <person name="Hong C."/>
            <person name="Park K.H."/>
            <person name="Akmal A."/>
            <person name="Feldman A."/>
            <person name="Lin J.S."/>
            <person name="Chang W.E."/>
            <person name="Higgs B.W."/>
            <person name="Demirev P."/>
            <person name="Lindquist J."/>
            <person name="Liem A."/>
            <person name="Fochler E."/>
            <person name="Read T.D."/>
            <person name="Tapia R."/>
            <person name="Johnson S."/>
            <person name="Bishop-Lilly K.A."/>
            <person name="Detter C."/>
            <person name="Han C."/>
            <person name="Sozhamannan S."/>
            <person name="Rosenzweig C.N."/>
            <person name="Skowronski E.W."/>
        </authorList>
    </citation>
    <scope>NUCLEOTIDE SEQUENCE [LARGE SCALE GENOMIC DNA]</scope>
    <source>
        <strain evidence="1 2">Y4G10-17</strain>
    </source>
</reference>
<gene>
    <name evidence="1" type="ORF">CWE14_12130</name>
</gene>
<dbReference type="Proteomes" id="UP000287823">
    <property type="component" value="Unassembled WGS sequence"/>
</dbReference>
<proteinExistence type="predicted"/>
<dbReference type="AlphaFoldDB" id="A0A432WEE4"/>
<dbReference type="EMBL" id="PIPO01000005">
    <property type="protein sequence ID" value="RUO31232.1"/>
    <property type="molecule type" value="Genomic_DNA"/>
</dbReference>
<organism evidence="1 2">
    <name type="scientific">Aliidiomarina soli</name>
    <dbReference type="NCBI Taxonomy" id="1928574"/>
    <lineage>
        <taxon>Bacteria</taxon>
        <taxon>Pseudomonadati</taxon>
        <taxon>Pseudomonadota</taxon>
        <taxon>Gammaproteobacteria</taxon>
        <taxon>Alteromonadales</taxon>
        <taxon>Idiomarinaceae</taxon>
        <taxon>Aliidiomarina</taxon>
    </lineage>
</organism>
<dbReference type="SUPFAM" id="SSF55874">
    <property type="entry name" value="ATPase domain of HSP90 chaperone/DNA topoisomerase II/histidine kinase"/>
    <property type="match status" value="1"/>
</dbReference>
<dbReference type="RefSeq" id="WP_126799604.1">
    <property type="nucleotide sequence ID" value="NZ_PIPO01000005.1"/>
</dbReference>
<evidence type="ECO:0000313" key="1">
    <source>
        <dbReference type="EMBL" id="RUO31232.1"/>
    </source>
</evidence>